<dbReference type="SUPFAM" id="SSF56112">
    <property type="entry name" value="Protein kinase-like (PK-like)"/>
    <property type="match status" value="1"/>
</dbReference>
<evidence type="ECO:0000256" key="5">
    <source>
        <dbReference type="ARBA" id="ARBA00022840"/>
    </source>
</evidence>
<keyword evidence="4 7" id="KW-0418">Kinase</keyword>
<dbReference type="GO" id="GO:0016301">
    <property type="term" value="F:kinase activity"/>
    <property type="evidence" value="ECO:0007669"/>
    <property type="project" value="UniProtKB-KW"/>
</dbReference>
<dbReference type="PROSITE" id="PS50011">
    <property type="entry name" value="PROTEIN_KINASE_DOM"/>
    <property type="match status" value="1"/>
</dbReference>
<evidence type="ECO:0000256" key="4">
    <source>
        <dbReference type="ARBA" id="ARBA00022777"/>
    </source>
</evidence>
<dbReference type="Gene3D" id="1.10.510.10">
    <property type="entry name" value="Transferase(Phosphotransferase) domain 1"/>
    <property type="match status" value="1"/>
</dbReference>
<evidence type="ECO:0000313" key="8">
    <source>
        <dbReference type="Proteomes" id="UP001444661"/>
    </source>
</evidence>
<evidence type="ECO:0000256" key="3">
    <source>
        <dbReference type="ARBA" id="ARBA00022741"/>
    </source>
</evidence>
<comment type="caution">
    <text evidence="7">The sequence shown here is derived from an EMBL/GenBank/DDBJ whole genome shotgun (WGS) entry which is preliminary data.</text>
</comment>
<keyword evidence="1" id="KW-0723">Serine/threonine-protein kinase</keyword>
<dbReference type="PROSITE" id="PS00108">
    <property type="entry name" value="PROTEIN_KINASE_ST"/>
    <property type="match status" value="1"/>
</dbReference>
<dbReference type="InterPro" id="IPR000719">
    <property type="entry name" value="Prot_kinase_dom"/>
</dbReference>
<accession>A0ABR1RTH9</accession>
<dbReference type="InterPro" id="IPR008271">
    <property type="entry name" value="Ser/Thr_kinase_AS"/>
</dbReference>
<keyword evidence="5" id="KW-0067">ATP-binding</keyword>
<reference evidence="7 8" key="1">
    <citation type="submission" date="2023-01" db="EMBL/GenBank/DDBJ databases">
        <title>Analysis of 21 Apiospora genomes using comparative genomics revels a genus with tremendous synthesis potential of carbohydrate active enzymes and secondary metabolites.</title>
        <authorList>
            <person name="Sorensen T."/>
        </authorList>
    </citation>
    <scope>NUCLEOTIDE SEQUENCE [LARGE SCALE GENOMIC DNA]</scope>
    <source>
        <strain evidence="7 8">CBS 33761</strain>
    </source>
</reference>
<dbReference type="Pfam" id="PF00069">
    <property type="entry name" value="Pkinase"/>
    <property type="match status" value="1"/>
</dbReference>
<proteinExistence type="predicted"/>
<dbReference type="Proteomes" id="UP001444661">
    <property type="component" value="Unassembled WGS sequence"/>
</dbReference>
<evidence type="ECO:0000256" key="2">
    <source>
        <dbReference type="ARBA" id="ARBA00022679"/>
    </source>
</evidence>
<dbReference type="InterPro" id="IPR011009">
    <property type="entry name" value="Kinase-like_dom_sf"/>
</dbReference>
<dbReference type="PANTHER" id="PTHR24349">
    <property type="entry name" value="SERINE/THREONINE-PROTEIN KINASE"/>
    <property type="match status" value="1"/>
</dbReference>
<evidence type="ECO:0000259" key="6">
    <source>
        <dbReference type="PROSITE" id="PS50011"/>
    </source>
</evidence>
<keyword evidence="3" id="KW-0547">Nucleotide-binding</keyword>
<dbReference type="InterPro" id="IPR050205">
    <property type="entry name" value="CDPK_Ser/Thr_kinases"/>
</dbReference>
<evidence type="ECO:0000313" key="7">
    <source>
        <dbReference type="EMBL" id="KAK8017869.1"/>
    </source>
</evidence>
<sequence>MSSSSYTPTWLTRNLPDLVQDSRLETEALGSCIQHVFYETGRTALERRVRRIEQWVRQGFLGAGAYGTVNLEKCVTDGDQTARLRAVKQIKKYIVPGEELDYARELEAVIKFSHPRYSHCFVTSHGWYESDDSVFITMEYLAYRDLQRYLVRPLPEDEAVQIVAQVLEGLQYMHGNGFVHRDLKPGNIMVVTKSPDWFVKIADFGISKRRRQDVTTLATLQRGTMGFMAPEVLGYTDGGTYTSLVDMWSLGAVAYIVLTSVSPFPTMADLTSYVLRKKGFPAILLQTHHVSELAQDFITKLMICDPNERPTAYSAGQHGWLYTETPRFTEERFHRTEYVLEWSTDY</sequence>
<gene>
    <name evidence="7" type="ORF">PG993_014195</name>
</gene>
<evidence type="ECO:0000256" key="1">
    <source>
        <dbReference type="ARBA" id="ARBA00022527"/>
    </source>
</evidence>
<dbReference type="SMART" id="SM00220">
    <property type="entry name" value="S_TKc"/>
    <property type="match status" value="1"/>
</dbReference>
<name>A0ABR1RTH9_9PEZI</name>
<keyword evidence="8" id="KW-1185">Reference proteome</keyword>
<protein>
    <submittedName>
        <fullName evidence="7">Calcium/calmodulin-dependent protein kinase type 1B</fullName>
    </submittedName>
</protein>
<feature type="domain" description="Protein kinase" evidence="6">
    <location>
        <begin position="55"/>
        <end position="321"/>
    </location>
</feature>
<organism evidence="7 8">
    <name type="scientific">Apiospora rasikravindrae</name>
    <dbReference type="NCBI Taxonomy" id="990691"/>
    <lineage>
        <taxon>Eukaryota</taxon>
        <taxon>Fungi</taxon>
        <taxon>Dikarya</taxon>
        <taxon>Ascomycota</taxon>
        <taxon>Pezizomycotina</taxon>
        <taxon>Sordariomycetes</taxon>
        <taxon>Xylariomycetidae</taxon>
        <taxon>Amphisphaeriales</taxon>
        <taxon>Apiosporaceae</taxon>
        <taxon>Apiospora</taxon>
    </lineage>
</organism>
<dbReference type="EMBL" id="JAQQWK010000013">
    <property type="protein sequence ID" value="KAK8017869.1"/>
    <property type="molecule type" value="Genomic_DNA"/>
</dbReference>
<keyword evidence="2" id="KW-0808">Transferase</keyword>